<evidence type="ECO:0000313" key="1">
    <source>
        <dbReference type="EMBL" id="EPI14474.1"/>
    </source>
</evidence>
<sequence>MKKTSIIKESYFFMILSMRMMTFPSFSCKMKQLKTRSDTYE</sequence>
<name>A0AB73ACV3_ENTFC</name>
<reference evidence="1 2" key="1">
    <citation type="submission" date="2013-06" db="EMBL/GenBank/DDBJ databases">
        <authorList>
            <person name="Weinstock G."/>
            <person name="Sodergren E."/>
            <person name="Lobos E.A."/>
            <person name="Fulton L."/>
            <person name="Fulton R."/>
            <person name="Courtney L."/>
            <person name="Fronick C."/>
            <person name="O'Laughlin M."/>
            <person name="Godfrey J."/>
            <person name="Wilson R.M."/>
            <person name="Miner T."/>
            <person name="Farmer C."/>
            <person name="Delehaunty K."/>
            <person name="Cordes M."/>
            <person name="Minx P."/>
            <person name="Tomlinson C."/>
            <person name="Chen J."/>
            <person name="Wollam A."/>
            <person name="Pepin K.H."/>
            <person name="Bhonagiri V."/>
            <person name="Zhang X."/>
            <person name="Warren W."/>
            <person name="Mitreva M."/>
            <person name="Mardis E.R."/>
            <person name="Wilson R.K."/>
        </authorList>
    </citation>
    <scope>NUCLEOTIDE SEQUENCE [LARGE SCALE GENOMIC DNA]</scope>
    <source>
        <strain evidence="1 2">SD2A-2</strain>
    </source>
</reference>
<dbReference type="Proteomes" id="UP000014622">
    <property type="component" value="Unassembled WGS sequence"/>
</dbReference>
<comment type="caution">
    <text evidence="1">The sequence shown here is derived from an EMBL/GenBank/DDBJ whole genome shotgun (WGS) entry which is preliminary data.</text>
</comment>
<dbReference type="AlphaFoldDB" id="A0AB73ACV3"/>
<organism evidence="1 2">
    <name type="scientific">Enterococcus faecium SD2A-2</name>
    <dbReference type="NCBI Taxonomy" id="1244154"/>
    <lineage>
        <taxon>Bacteria</taxon>
        <taxon>Bacillati</taxon>
        <taxon>Bacillota</taxon>
        <taxon>Bacilli</taxon>
        <taxon>Lactobacillales</taxon>
        <taxon>Enterococcaceae</taxon>
        <taxon>Enterococcus</taxon>
    </lineage>
</organism>
<protein>
    <submittedName>
        <fullName evidence="1">Uncharacterized protein</fullName>
    </submittedName>
</protein>
<evidence type="ECO:0000313" key="2">
    <source>
        <dbReference type="Proteomes" id="UP000014622"/>
    </source>
</evidence>
<gene>
    <name evidence="1" type="ORF">D356_00737</name>
</gene>
<accession>A0AB73ACV3</accession>
<dbReference type="EMBL" id="ATIT01000058">
    <property type="protein sequence ID" value="EPI14474.1"/>
    <property type="molecule type" value="Genomic_DNA"/>
</dbReference>
<proteinExistence type="predicted"/>